<evidence type="ECO:0000259" key="3">
    <source>
        <dbReference type="Pfam" id="PF13193"/>
    </source>
</evidence>
<dbReference type="Proteomes" id="UP000064967">
    <property type="component" value="Chromosome"/>
</dbReference>
<dbReference type="EMBL" id="CP012333">
    <property type="protein sequence ID" value="AKU98057.1"/>
    <property type="molecule type" value="Genomic_DNA"/>
</dbReference>
<gene>
    <name evidence="4" type="ORF">AKJ09_04721</name>
</gene>
<dbReference type="Gene3D" id="2.30.38.10">
    <property type="entry name" value="Luciferase, Domain 3"/>
    <property type="match status" value="1"/>
</dbReference>
<evidence type="ECO:0000313" key="4">
    <source>
        <dbReference type="EMBL" id="AKU98057.1"/>
    </source>
</evidence>
<dbReference type="InterPro" id="IPR045851">
    <property type="entry name" value="AMP-bd_C_sf"/>
</dbReference>
<dbReference type="Pfam" id="PF00501">
    <property type="entry name" value="AMP-binding"/>
    <property type="match status" value="1"/>
</dbReference>
<evidence type="ECO:0000256" key="1">
    <source>
        <dbReference type="ARBA" id="ARBA00022598"/>
    </source>
</evidence>
<organism evidence="4 5">
    <name type="scientific">Labilithrix luteola</name>
    <dbReference type="NCBI Taxonomy" id="1391654"/>
    <lineage>
        <taxon>Bacteria</taxon>
        <taxon>Pseudomonadati</taxon>
        <taxon>Myxococcota</taxon>
        <taxon>Polyangia</taxon>
        <taxon>Polyangiales</taxon>
        <taxon>Labilitrichaceae</taxon>
        <taxon>Labilithrix</taxon>
    </lineage>
</organism>
<name>A0A0K1PX12_9BACT</name>
<keyword evidence="5" id="KW-1185">Reference proteome</keyword>
<dbReference type="PANTHER" id="PTHR43352:SF1">
    <property type="entry name" value="ANTHRANILATE--COA LIGASE"/>
    <property type="match status" value="1"/>
</dbReference>
<dbReference type="PATRIC" id="fig|1391654.3.peg.4787"/>
<dbReference type="NCBIfam" id="TIGR02262">
    <property type="entry name" value="benz_CoA_lig"/>
    <property type="match status" value="1"/>
</dbReference>
<dbReference type="CDD" id="cd05959">
    <property type="entry name" value="BCL_4HBCL"/>
    <property type="match status" value="1"/>
</dbReference>
<dbReference type="KEGG" id="llu:AKJ09_04721"/>
<protein>
    <submittedName>
        <fullName evidence="4">Benzoate-CoA ligase</fullName>
    </submittedName>
</protein>
<reference evidence="4 5" key="1">
    <citation type="submission" date="2015-08" db="EMBL/GenBank/DDBJ databases">
        <authorList>
            <person name="Babu N.S."/>
            <person name="Beckwith C.J."/>
            <person name="Beseler K.G."/>
            <person name="Brison A."/>
            <person name="Carone J.V."/>
            <person name="Caskin T.P."/>
            <person name="Diamond M."/>
            <person name="Durham M.E."/>
            <person name="Foxe J.M."/>
            <person name="Go M."/>
            <person name="Henderson B.A."/>
            <person name="Jones I.B."/>
            <person name="McGettigan J.A."/>
            <person name="Micheletti S.J."/>
            <person name="Nasrallah M.E."/>
            <person name="Ortiz D."/>
            <person name="Piller C.R."/>
            <person name="Privatt S.R."/>
            <person name="Schneider S.L."/>
            <person name="Sharp S."/>
            <person name="Smith T.C."/>
            <person name="Stanton J.D."/>
            <person name="Ullery H.E."/>
            <person name="Wilson R.J."/>
            <person name="Serrano M.G."/>
            <person name="Buck G."/>
            <person name="Lee V."/>
            <person name="Wang Y."/>
            <person name="Carvalho R."/>
            <person name="Voegtly L."/>
            <person name="Shi R."/>
            <person name="Duckworth R."/>
            <person name="Johnson A."/>
            <person name="Loviza R."/>
            <person name="Walstead R."/>
            <person name="Shah Z."/>
            <person name="Kiflezghi M."/>
            <person name="Wade K."/>
            <person name="Ball S.L."/>
            <person name="Bradley K.W."/>
            <person name="Asai D.J."/>
            <person name="Bowman C.A."/>
            <person name="Russell D.A."/>
            <person name="Pope W.H."/>
            <person name="Jacobs-Sera D."/>
            <person name="Hendrix R.W."/>
            <person name="Hatfull G.F."/>
        </authorList>
    </citation>
    <scope>NUCLEOTIDE SEQUENCE [LARGE SCALE GENOMIC DNA]</scope>
    <source>
        <strain evidence="4 5">DSM 27648</strain>
    </source>
</reference>
<proteinExistence type="predicted"/>
<accession>A0A0K1PX12</accession>
<feature type="domain" description="AMP-dependent synthetase/ligase" evidence="2">
    <location>
        <begin position="103"/>
        <end position="464"/>
    </location>
</feature>
<dbReference type="AlphaFoldDB" id="A0A0K1PX12"/>
<dbReference type="STRING" id="1391654.AKJ09_04721"/>
<sequence>MSRRWSKKLAPGPLCFISPPSRLRPALRLGLGLATRPHLPTWSARVRVVRPSFRRRGPGGLVSGCYLHCVEAYSKVDLEHSPPKVSLPRRYNAAIDFVDRHLVEGRADRVAFIDDSGPTTYRALADRSARCAALVRSFGIEAEQRVLLCLLDTADFPALFFGILRTGAVAVPINTLLTIDDYAFMLEDSRARLVFVSDALLPKMEAPVARLSSPPRIVVVRSPLGGPAGEHPPLDALLETSAPMQEVAPTTSDDVAFWLYSSGSTGRPKGAVHLHAHLVHTAALYGTAVLGVRPGDVVFSAAKLFFAYGLGNAMTFPLHVGATAILLAERPTPAVVMRVLRAHCPTIFCGVPTLFAAILADASLAEEGGSPRLRASISAGEALPKHVGEKWRARFGSDILDGIGSTEMLHIFLSNRHGDVRYGTSGKPVPGYDVKLVDDADQPVATGEEGSLWVRGPSCCVAYWNQRERSLSTFHGPWTRTGDRYVRDADGYYTYAGRADDMLKVGGIWVSPFEVESALAAHDAVLEAAVVGDADADGLVKPRAFVVLKGGREGSPELEAELKAFVKGNLAPYKYPRWVVFLSELPKTATGKIQRYKLRVARET</sequence>
<feature type="domain" description="AMP-binding enzyme C-terminal" evidence="3">
    <location>
        <begin position="514"/>
        <end position="592"/>
    </location>
</feature>
<evidence type="ECO:0000259" key="2">
    <source>
        <dbReference type="Pfam" id="PF00501"/>
    </source>
</evidence>
<dbReference type="Pfam" id="PF13193">
    <property type="entry name" value="AMP-binding_C"/>
    <property type="match status" value="1"/>
</dbReference>
<dbReference type="Gene3D" id="3.40.50.12820">
    <property type="match status" value="1"/>
</dbReference>
<dbReference type="InterPro" id="IPR000873">
    <property type="entry name" value="AMP-dep_synth/lig_dom"/>
</dbReference>
<evidence type="ECO:0000313" key="5">
    <source>
        <dbReference type="Proteomes" id="UP000064967"/>
    </source>
</evidence>
<dbReference type="OrthoDB" id="9799237at2"/>
<dbReference type="SUPFAM" id="SSF56801">
    <property type="entry name" value="Acetyl-CoA synthetase-like"/>
    <property type="match status" value="1"/>
</dbReference>
<dbReference type="GO" id="GO:0016405">
    <property type="term" value="F:CoA-ligase activity"/>
    <property type="evidence" value="ECO:0007669"/>
    <property type="project" value="InterPro"/>
</dbReference>
<dbReference type="GO" id="GO:0016878">
    <property type="term" value="F:acid-thiol ligase activity"/>
    <property type="evidence" value="ECO:0007669"/>
    <property type="project" value="TreeGrafter"/>
</dbReference>
<dbReference type="GO" id="GO:0005524">
    <property type="term" value="F:ATP binding"/>
    <property type="evidence" value="ECO:0007669"/>
    <property type="project" value="InterPro"/>
</dbReference>
<dbReference type="Gene3D" id="3.30.300.30">
    <property type="match status" value="1"/>
</dbReference>
<dbReference type="PANTHER" id="PTHR43352">
    <property type="entry name" value="ACETYL-COA SYNTHETASE"/>
    <property type="match status" value="1"/>
</dbReference>
<dbReference type="GO" id="GO:0044550">
    <property type="term" value="P:secondary metabolite biosynthetic process"/>
    <property type="evidence" value="ECO:0007669"/>
    <property type="project" value="TreeGrafter"/>
</dbReference>
<dbReference type="InterPro" id="IPR011957">
    <property type="entry name" value="Benz_CoA_lig"/>
</dbReference>
<dbReference type="InterPro" id="IPR025110">
    <property type="entry name" value="AMP-bd_C"/>
</dbReference>
<dbReference type="Gene3D" id="3.40.50.980">
    <property type="match status" value="1"/>
</dbReference>
<keyword evidence="1 4" id="KW-0436">Ligase</keyword>